<dbReference type="CDD" id="cd06422">
    <property type="entry name" value="NTP_transferase_like_1"/>
    <property type="match status" value="1"/>
</dbReference>
<reference evidence="4" key="1">
    <citation type="journal article" date="2012" name="PLoS ONE">
        <title>Gene sets for utilization of primary and secondary nutrition supplies in the distal gut of endangered iberian lynx.</title>
        <authorList>
            <person name="Alcaide M."/>
            <person name="Messina E."/>
            <person name="Richter M."/>
            <person name="Bargiela R."/>
            <person name="Peplies J."/>
            <person name="Huws S.A."/>
            <person name="Newbold C.J."/>
            <person name="Golyshin P.N."/>
            <person name="Simon M.A."/>
            <person name="Lopez G."/>
            <person name="Yakimov M.M."/>
            <person name="Ferrer M."/>
        </authorList>
    </citation>
    <scope>NUCLEOTIDE SEQUENCE</scope>
</reference>
<comment type="caution">
    <text evidence="4">The sequence shown here is derived from an EMBL/GenBank/DDBJ whole genome shotgun (WGS) entry which is preliminary data.</text>
</comment>
<dbReference type="AlphaFoldDB" id="J9GPI1"/>
<name>J9GPI1_9ZZZZ</name>
<keyword evidence="1 4" id="KW-0808">Transferase</keyword>
<proteinExistence type="predicted"/>
<dbReference type="PANTHER" id="PTHR43584">
    <property type="entry name" value="NUCLEOTIDYL TRANSFERASE"/>
    <property type="match status" value="1"/>
</dbReference>
<dbReference type="InterPro" id="IPR029044">
    <property type="entry name" value="Nucleotide-diphossugar_trans"/>
</dbReference>
<dbReference type="InterPro" id="IPR005835">
    <property type="entry name" value="NTP_transferase_dom"/>
</dbReference>
<sequence>MKSMLFAAGLGTRLKPLTDTMPKAMVPVGGFPLIYHTLNRLIDQGASEIVVNVHHFASQIIDYVASRDWGAPVRISDESEALLDTGGGLLQAATLFTLGDEPILIHNVDILSNANLRTFYEANRDCEAALMVSERVTQRYLLFDDEMRLRGWINLATGEVRSPYPDLYVNSLHRYAFSGIHCFSPRLFEVMKDLGYAGRFPIMDFYLQACSQVGIRGFVQPDLQLLDVGKLDTLSAAERWLAGAPSSEKTKLS</sequence>
<dbReference type="EMBL" id="AMCI01000351">
    <property type="protein sequence ID" value="EJX09624.1"/>
    <property type="molecule type" value="Genomic_DNA"/>
</dbReference>
<keyword evidence="2" id="KW-0548">Nucleotidyltransferase</keyword>
<evidence type="ECO:0000313" key="4">
    <source>
        <dbReference type="EMBL" id="EJX09624.1"/>
    </source>
</evidence>
<dbReference type="Gene3D" id="3.90.550.10">
    <property type="entry name" value="Spore Coat Polysaccharide Biosynthesis Protein SpsA, Chain A"/>
    <property type="match status" value="1"/>
</dbReference>
<dbReference type="Pfam" id="PF00483">
    <property type="entry name" value="NTP_transferase"/>
    <property type="match status" value="1"/>
</dbReference>
<gene>
    <name evidence="4" type="ORF">EVA_02268</name>
</gene>
<dbReference type="GO" id="GO:0016779">
    <property type="term" value="F:nucleotidyltransferase activity"/>
    <property type="evidence" value="ECO:0007669"/>
    <property type="project" value="UniProtKB-KW"/>
</dbReference>
<protein>
    <submittedName>
        <fullName evidence="4">Nucleotidyltransferase family protein</fullName>
    </submittedName>
</protein>
<evidence type="ECO:0000256" key="1">
    <source>
        <dbReference type="ARBA" id="ARBA00022679"/>
    </source>
</evidence>
<accession>J9GPI1</accession>
<dbReference type="InterPro" id="IPR050065">
    <property type="entry name" value="GlmU-like"/>
</dbReference>
<evidence type="ECO:0000256" key="2">
    <source>
        <dbReference type="ARBA" id="ARBA00022695"/>
    </source>
</evidence>
<evidence type="ECO:0000259" key="3">
    <source>
        <dbReference type="Pfam" id="PF00483"/>
    </source>
</evidence>
<dbReference type="PANTHER" id="PTHR43584:SF8">
    <property type="entry name" value="N-ACETYLMURAMATE ALPHA-1-PHOSPHATE URIDYLYLTRANSFERASE"/>
    <property type="match status" value="1"/>
</dbReference>
<organism evidence="4">
    <name type="scientific">gut metagenome</name>
    <dbReference type="NCBI Taxonomy" id="749906"/>
    <lineage>
        <taxon>unclassified sequences</taxon>
        <taxon>metagenomes</taxon>
        <taxon>organismal metagenomes</taxon>
    </lineage>
</organism>
<feature type="domain" description="Nucleotidyl transferase" evidence="3">
    <location>
        <begin position="2"/>
        <end position="132"/>
    </location>
</feature>
<dbReference type="SUPFAM" id="SSF53448">
    <property type="entry name" value="Nucleotide-diphospho-sugar transferases"/>
    <property type="match status" value="1"/>
</dbReference>